<gene>
    <name evidence="4" type="primary">LOC106160347</name>
</gene>
<evidence type="ECO:0000256" key="1">
    <source>
        <dbReference type="SAM" id="MobiDB-lite"/>
    </source>
</evidence>
<dbReference type="InParanoid" id="A0A1S3I288"/>
<name>A0A1S3I288_LINAN</name>
<dbReference type="KEGG" id="lak:106160347"/>
<evidence type="ECO:0000313" key="3">
    <source>
        <dbReference type="Proteomes" id="UP000085678"/>
    </source>
</evidence>
<organism evidence="3 4">
    <name type="scientific">Lingula anatina</name>
    <name type="common">Brachiopod</name>
    <name type="synonym">Lingula unguis</name>
    <dbReference type="NCBI Taxonomy" id="7574"/>
    <lineage>
        <taxon>Eukaryota</taxon>
        <taxon>Metazoa</taxon>
        <taxon>Spiralia</taxon>
        <taxon>Lophotrochozoa</taxon>
        <taxon>Brachiopoda</taxon>
        <taxon>Linguliformea</taxon>
        <taxon>Lingulata</taxon>
        <taxon>Lingulida</taxon>
        <taxon>Linguloidea</taxon>
        <taxon>Lingulidae</taxon>
        <taxon>Lingula</taxon>
    </lineage>
</organism>
<reference evidence="4" key="1">
    <citation type="submission" date="2025-08" db="UniProtKB">
        <authorList>
            <consortium name="RefSeq"/>
        </authorList>
    </citation>
    <scope>IDENTIFICATION</scope>
    <source>
        <tissue evidence="4">Gonads</tissue>
    </source>
</reference>
<dbReference type="GeneID" id="106160347"/>
<feature type="region of interest" description="Disordered" evidence="1">
    <location>
        <begin position="399"/>
        <end position="420"/>
    </location>
</feature>
<feature type="region of interest" description="Disordered" evidence="1">
    <location>
        <begin position="94"/>
        <end position="125"/>
    </location>
</feature>
<dbReference type="PANTHER" id="PTHR47331:SF5">
    <property type="entry name" value="RIBONUCLEASE H"/>
    <property type="match status" value="1"/>
</dbReference>
<dbReference type="InterPro" id="IPR008737">
    <property type="entry name" value="DUF1758"/>
</dbReference>
<evidence type="ECO:0000259" key="2">
    <source>
        <dbReference type="Pfam" id="PF05585"/>
    </source>
</evidence>
<dbReference type="InterPro" id="IPR005312">
    <property type="entry name" value="DUF1759"/>
</dbReference>
<dbReference type="PANTHER" id="PTHR47331">
    <property type="entry name" value="PHD-TYPE DOMAIN-CONTAINING PROTEIN"/>
    <property type="match status" value="1"/>
</dbReference>
<dbReference type="Proteomes" id="UP000085678">
    <property type="component" value="Unplaced"/>
</dbReference>
<feature type="compositionally biased region" description="Basic and acidic residues" evidence="1">
    <location>
        <begin position="96"/>
        <end position="106"/>
    </location>
</feature>
<protein>
    <submittedName>
        <fullName evidence="4">Uncharacterized protein LOC106160347</fullName>
    </submittedName>
</protein>
<sequence length="727" mass="83249">MAAERNQKLRSANRAQLTKLFQRASSLMSDEPSVENVETLDLTYELIEEKMDYLKTLDERILSKLSDEKMEDGVAEADEFMFSAKEKLRRIRKHKENIQSEERRSEPSISNAPTPSDDPPRSNMKRNYRLPKLILSRFDGNLLQWPAFNDDFVSAIDENETLSTIEKFQFLRAQLDGEAFSTIAGLQLTANNYENAKELLRERYGQTHKIINAFMRALWELPRPDEDIKSLRFFYDRIETFIRGLSSLGKEEQSYGELLIPMILDKLPANTRRQIARAHGNNEWSIADLRSTLKSEIDALQAGEIDGFNQEKSYRPTAAFFTNSNTKKTTNKPKRKMKCAFCKNEHSSITCPVVSEQEKRFEIAKRDNLCFNCLTPNHSSRKCLSKFRCRSCNGKHHTALHAKQNSEPSAAQKAREPPAVEHAASTFTQGAKNQRNVVLLKTAIVEVSNKQTPFQLSATSGVLFDEGATRSFITEELVHKLQLQPTHSEEINLSVFGMDCKQPQTFDIVTISLKTTSKEFVDINAVVVPEISAPLHNLVTRRIANLSHLRNLRLAHTPSDDRSPFFVSVLIGADHYWDFVEDTIVRGPGPTAVASKFGYLLSGPAHSDDYVTANDTAFHVMAKQRNAEDDTLDKFWNLESIGIKDNKQTVQDPSDFQNFQRNYIEKRDDQYVAKLPWKTDHSPLPTNYRNACHRTRNTVRKLPVETRRVYDTIIRNQEKRNFIEKTC</sequence>
<dbReference type="AlphaFoldDB" id="A0A1S3I288"/>
<dbReference type="Pfam" id="PF05585">
    <property type="entry name" value="DUF1758"/>
    <property type="match status" value="1"/>
</dbReference>
<dbReference type="OrthoDB" id="6148989at2759"/>
<keyword evidence="3" id="KW-1185">Reference proteome</keyword>
<dbReference type="STRING" id="7574.A0A1S3I288"/>
<evidence type="ECO:0000313" key="4">
    <source>
        <dbReference type="RefSeq" id="XP_013392380.1"/>
    </source>
</evidence>
<dbReference type="RefSeq" id="XP_013392380.1">
    <property type="nucleotide sequence ID" value="XM_013536926.1"/>
</dbReference>
<proteinExistence type="predicted"/>
<dbReference type="Pfam" id="PF03564">
    <property type="entry name" value="DUF1759"/>
    <property type="match status" value="1"/>
</dbReference>
<feature type="domain" description="DUF1758" evidence="2">
    <location>
        <begin position="457"/>
        <end position="603"/>
    </location>
</feature>
<accession>A0A1S3I288</accession>